<name>A0A0A5G2I7_9BACI</name>
<dbReference type="Gene3D" id="2.30.280.20">
    <property type="match status" value="1"/>
</dbReference>
<reference evidence="3 4" key="1">
    <citation type="submission" date="2013-08" db="EMBL/GenBank/DDBJ databases">
        <authorList>
            <person name="Huang J."/>
            <person name="Wang G."/>
        </authorList>
    </citation>
    <scope>NUCLEOTIDE SEQUENCE [LARGE SCALE GENOMIC DNA]</scope>
    <source>
        <strain evidence="3 4">JSM 076056</strain>
    </source>
</reference>
<dbReference type="Pfam" id="PF13391">
    <property type="entry name" value="HNH_2"/>
    <property type="match status" value="1"/>
</dbReference>
<dbReference type="AlphaFoldDB" id="A0A0A5G2I7"/>
<evidence type="ECO:0008006" key="5">
    <source>
        <dbReference type="Google" id="ProtNLM"/>
    </source>
</evidence>
<dbReference type="InterPro" id="IPR003615">
    <property type="entry name" value="HNH_nuc"/>
</dbReference>
<dbReference type="InterPro" id="IPR041409">
    <property type="entry name" value="RE_AspBHI_N"/>
</dbReference>
<organism evidence="3 4">
    <name type="scientific">Pontibacillus halophilus JSM 076056 = DSM 19796</name>
    <dbReference type="NCBI Taxonomy" id="1385510"/>
    <lineage>
        <taxon>Bacteria</taxon>
        <taxon>Bacillati</taxon>
        <taxon>Bacillota</taxon>
        <taxon>Bacilli</taxon>
        <taxon>Bacillales</taxon>
        <taxon>Bacillaceae</taxon>
        <taxon>Pontibacillus</taxon>
    </lineage>
</organism>
<evidence type="ECO:0000313" key="4">
    <source>
        <dbReference type="Proteomes" id="UP000030528"/>
    </source>
</evidence>
<gene>
    <name evidence="3" type="ORF">N781_18445</name>
</gene>
<protein>
    <recommendedName>
        <fullName evidence="5">HNH nuclease domain-containing protein</fullName>
    </recommendedName>
</protein>
<feature type="domain" description="Restriction endonuclease AspBHI N-terminal" evidence="2">
    <location>
        <begin position="2"/>
        <end position="79"/>
    </location>
</feature>
<evidence type="ECO:0000259" key="1">
    <source>
        <dbReference type="Pfam" id="PF13391"/>
    </source>
</evidence>
<accession>A0A0A5G2I7</accession>
<keyword evidence="4" id="KW-1185">Reference proteome</keyword>
<dbReference type="Proteomes" id="UP000030528">
    <property type="component" value="Unassembled WGS sequence"/>
</dbReference>
<evidence type="ECO:0000259" key="2">
    <source>
        <dbReference type="Pfam" id="PF18062"/>
    </source>
</evidence>
<dbReference type="eggNOG" id="COG3440">
    <property type="taxonomic scope" value="Bacteria"/>
</dbReference>
<evidence type="ECO:0000313" key="3">
    <source>
        <dbReference type="EMBL" id="KGX86254.1"/>
    </source>
</evidence>
<sequence>MNVQFKGIAVPGLKGKGKEDSLQLKSFGESPNKFRNFEAHFTILNEHVVEKDWLYNLKDYEGDSLESAPKEWISYVESGPDYLDRISYDSQTSGASLHKILASEKEYLRLTRTTQGKFREKLLKEFPSCKVCGLKIKELLVASHIKPWKDCDDEERVDASNGFLLCPSHNALFDSGLITVEDTGDILISELLDKKEYPLLNVREGLGVDVKHKHSKYLKWHRDTVFRDKA</sequence>
<dbReference type="Pfam" id="PF18062">
    <property type="entry name" value="RE_AspBHI_N"/>
    <property type="match status" value="1"/>
</dbReference>
<dbReference type="RefSeq" id="WP_051240138.1">
    <property type="nucleotide sequence ID" value="NZ_AULI01000037.1"/>
</dbReference>
<dbReference type="OrthoDB" id="5678128at2"/>
<proteinExistence type="predicted"/>
<comment type="caution">
    <text evidence="3">The sequence shown here is derived from an EMBL/GenBank/DDBJ whole genome shotgun (WGS) entry which is preliminary data.</text>
</comment>
<dbReference type="EMBL" id="AVPE01000047">
    <property type="protein sequence ID" value="KGX86254.1"/>
    <property type="molecule type" value="Genomic_DNA"/>
</dbReference>
<feature type="domain" description="HNH nuclease" evidence="1">
    <location>
        <begin position="129"/>
        <end position="181"/>
    </location>
</feature>